<sequence length="88" mass="9757">MWPTQSTPPPSFFPAAPTPVPRFLRLPARYSCERTSGAIQKGVPITVPRRDIVSPSFADTPKSASLIVPCSFKSRLPAFTSRCIWLRL</sequence>
<evidence type="ECO:0000313" key="1">
    <source>
        <dbReference type="EMBL" id="KAL1512152.1"/>
    </source>
</evidence>
<evidence type="ECO:0000313" key="2">
    <source>
        <dbReference type="Proteomes" id="UP001515480"/>
    </source>
</evidence>
<accession>A0AB34J778</accession>
<dbReference type="Proteomes" id="UP001515480">
    <property type="component" value="Unassembled WGS sequence"/>
</dbReference>
<protein>
    <submittedName>
        <fullName evidence="1">Uncharacterized protein</fullName>
    </submittedName>
</protein>
<proteinExistence type="predicted"/>
<organism evidence="1 2">
    <name type="scientific">Prymnesium parvum</name>
    <name type="common">Toxic golden alga</name>
    <dbReference type="NCBI Taxonomy" id="97485"/>
    <lineage>
        <taxon>Eukaryota</taxon>
        <taxon>Haptista</taxon>
        <taxon>Haptophyta</taxon>
        <taxon>Prymnesiophyceae</taxon>
        <taxon>Prymnesiales</taxon>
        <taxon>Prymnesiaceae</taxon>
        <taxon>Prymnesium</taxon>
    </lineage>
</organism>
<name>A0AB34J778_PRYPA</name>
<keyword evidence="2" id="KW-1185">Reference proteome</keyword>
<reference evidence="1 2" key="1">
    <citation type="journal article" date="2024" name="Science">
        <title>Giant polyketide synthase enzymes in the biosynthesis of giant marine polyether toxins.</title>
        <authorList>
            <person name="Fallon T.R."/>
            <person name="Shende V.V."/>
            <person name="Wierzbicki I.H."/>
            <person name="Pendleton A.L."/>
            <person name="Watervoot N.F."/>
            <person name="Auber R.P."/>
            <person name="Gonzalez D.J."/>
            <person name="Wisecaver J.H."/>
            <person name="Moore B.S."/>
        </authorList>
    </citation>
    <scope>NUCLEOTIDE SEQUENCE [LARGE SCALE GENOMIC DNA]</scope>
    <source>
        <strain evidence="1 2">12B1</strain>
    </source>
</reference>
<dbReference type="AlphaFoldDB" id="A0AB34J778"/>
<comment type="caution">
    <text evidence="1">The sequence shown here is derived from an EMBL/GenBank/DDBJ whole genome shotgun (WGS) entry which is preliminary data.</text>
</comment>
<dbReference type="EMBL" id="JBGBPQ010000013">
    <property type="protein sequence ID" value="KAL1512152.1"/>
    <property type="molecule type" value="Genomic_DNA"/>
</dbReference>
<gene>
    <name evidence="1" type="ORF">AB1Y20_005420</name>
</gene>